<name>A0A8S0WGQ1_CYCAE</name>
<keyword evidence="4 6" id="KW-0472">Membrane</keyword>
<evidence type="ECO:0000313" key="8">
    <source>
        <dbReference type="EMBL" id="CAA7261713.1"/>
    </source>
</evidence>
<comment type="caution">
    <text evidence="8">The sequence shown here is derived from an EMBL/GenBank/DDBJ whole genome shotgun (WGS) entry which is preliminary data.</text>
</comment>
<evidence type="ECO:0000256" key="6">
    <source>
        <dbReference type="SAM" id="Phobius"/>
    </source>
</evidence>
<evidence type="ECO:0000256" key="2">
    <source>
        <dbReference type="ARBA" id="ARBA00022692"/>
    </source>
</evidence>
<feature type="transmembrane region" description="Helical" evidence="6">
    <location>
        <begin position="117"/>
        <end position="138"/>
    </location>
</feature>
<sequence>MMTSPDNEELYQHLSFPLPYRVLVLVGLGILGWATNLHGLDVSGVDTIAAMDLRTDTGLAKPVMPVHHSAAFNHLRVVDLYHAAYRLFSLYSFSCFLSWSFYRLVTQGDPARVDSYGYIPVITTLAIIIVLLCPYDIFLRHEREKFTLGIRRCIFPAPNGPIYFSDVVLADIGTSFAKVFGDIWQSLWMLKPGNSILVPPVHDNWMRWILPTVMSFPFFIRFRQCLIEYNMPGNESRRPLFNALKYATSFPVIYLSAAQRLVIVDLMKERGKKLAGEVWHGEHPLFRLWLLAAVVNSLYSFWWDVTNDWGLDLMKFEPSTNHERQPPQPLLLARLHSGTPLIRRYPDSLSEEEDRHAGQAHDLLKHRYRQSCYGLRSVLLYPRMIYPALIFLNLLLRMTWSVKLSPHVNLTRDGTVAFFWLEVAEVVRRWLWVFVRVEWEVVKKIEERNPANYLDDRSGDEGEYEMIPATPDLSERNPTL</sequence>
<comment type="subcellular location">
    <subcellularLocation>
        <location evidence="1">Membrane</location>
        <topology evidence="1">Multi-pass membrane protein</topology>
    </subcellularLocation>
</comment>
<evidence type="ECO:0000256" key="5">
    <source>
        <dbReference type="SAM" id="MobiDB-lite"/>
    </source>
</evidence>
<feature type="transmembrane region" description="Helical" evidence="6">
    <location>
        <begin position="20"/>
        <end position="37"/>
    </location>
</feature>
<evidence type="ECO:0000259" key="7">
    <source>
        <dbReference type="PROSITE" id="PS51380"/>
    </source>
</evidence>
<feature type="transmembrane region" description="Helical" evidence="6">
    <location>
        <begin position="83"/>
        <end position="105"/>
    </location>
</feature>
<gene>
    <name evidence="8" type="ORF">AAE3_LOCUS4037</name>
</gene>
<dbReference type="EMBL" id="CACVBS010000034">
    <property type="protein sequence ID" value="CAA7261713.1"/>
    <property type="molecule type" value="Genomic_DNA"/>
</dbReference>
<dbReference type="PANTHER" id="PTHR10783:SF46">
    <property type="entry name" value="PROTEIN ERD1 HOMOLOG 2"/>
    <property type="match status" value="1"/>
</dbReference>
<dbReference type="InterPro" id="IPR004342">
    <property type="entry name" value="EXS_C"/>
</dbReference>
<evidence type="ECO:0000256" key="3">
    <source>
        <dbReference type="ARBA" id="ARBA00022989"/>
    </source>
</evidence>
<dbReference type="AlphaFoldDB" id="A0A8S0WGQ1"/>
<dbReference type="Proteomes" id="UP000467700">
    <property type="component" value="Unassembled WGS sequence"/>
</dbReference>
<feature type="region of interest" description="Disordered" evidence="5">
    <location>
        <begin position="456"/>
        <end position="480"/>
    </location>
</feature>
<keyword evidence="3 6" id="KW-1133">Transmembrane helix</keyword>
<proteinExistence type="predicted"/>
<evidence type="ECO:0000256" key="1">
    <source>
        <dbReference type="ARBA" id="ARBA00004141"/>
    </source>
</evidence>
<organism evidence="8 9">
    <name type="scientific">Cyclocybe aegerita</name>
    <name type="common">Black poplar mushroom</name>
    <name type="synonym">Agrocybe aegerita</name>
    <dbReference type="NCBI Taxonomy" id="1973307"/>
    <lineage>
        <taxon>Eukaryota</taxon>
        <taxon>Fungi</taxon>
        <taxon>Dikarya</taxon>
        <taxon>Basidiomycota</taxon>
        <taxon>Agaricomycotina</taxon>
        <taxon>Agaricomycetes</taxon>
        <taxon>Agaricomycetidae</taxon>
        <taxon>Agaricales</taxon>
        <taxon>Agaricineae</taxon>
        <taxon>Bolbitiaceae</taxon>
        <taxon>Cyclocybe</taxon>
    </lineage>
</organism>
<dbReference type="GO" id="GO:0016020">
    <property type="term" value="C:membrane"/>
    <property type="evidence" value="ECO:0007669"/>
    <property type="project" value="UniProtKB-SubCell"/>
</dbReference>
<dbReference type="PANTHER" id="PTHR10783">
    <property type="entry name" value="XENOTROPIC AND POLYTROPIC RETROVIRUS RECEPTOR 1-RELATED"/>
    <property type="match status" value="1"/>
</dbReference>
<dbReference type="GO" id="GO:0005737">
    <property type="term" value="C:cytoplasm"/>
    <property type="evidence" value="ECO:0007669"/>
    <property type="project" value="TreeGrafter"/>
</dbReference>
<accession>A0A8S0WGQ1</accession>
<evidence type="ECO:0000313" key="9">
    <source>
        <dbReference type="Proteomes" id="UP000467700"/>
    </source>
</evidence>
<keyword evidence="9" id="KW-1185">Reference proteome</keyword>
<protein>
    <recommendedName>
        <fullName evidence="7">EXS domain-containing protein</fullName>
    </recommendedName>
</protein>
<reference evidence="8 9" key="1">
    <citation type="submission" date="2020-01" db="EMBL/GenBank/DDBJ databases">
        <authorList>
            <person name="Gupta K D."/>
        </authorList>
    </citation>
    <scope>NUCLEOTIDE SEQUENCE [LARGE SCALE GENOMIC DNA]</scope>
</reference>
<evidence type="ECO:0000256" key="4">
    <source>
        <dbReference type="ARBA" id="ARBA00023136"/>
    </source>
</evidence>
<feature type="domain" description="EXS" evidence="7">
    <location>
        <begin position="201"/>
        <end position="468"/>
    </location>
</feature>
<dbReference type="Pfam" id="PF03124">
    <property type="entry name" value="EXS"/>
    <property type="match status" value="1"/>
</dbReference>
<dbReference type="OrthoDB" id="2159384at2759"/>
<dbReference type="PROSITE" id="PS51380">
    <property type="entry name" value="EXS"/>
    <property type="match status" value="1"/>
</dbReference>
<keyword evidence="2 6" id="KW-0812">Transmembrane</keyword>